<evidence type="ECO:0000256" key="6">
    <source>
        <dbReference type="ARBA" id="ARBA00023295"/>
    </source>
</evidence>
<dbReference type="EC" id="3.2.1.51" evidence="3"/>
<dbReference type="PIRSF" id="PIRSF001092">
    <property type="entry name" value="Alpha-L-fucosidase"/>
    <property type="match status" value="1"/>
</dbReference>
<dbReference type="GO" id="GO:0005764">
    <property type="term" value="C:lysosome"/>
    <property type="evidence" value="ECO:0007669"/>
    <property type="project" value="TreeGrafter"/>
</dbReference>
<comment type="similarity">
    <text evidence="2">Belongs to the glycosyl hydrolase 29 family.</text>
</comment>
<dbReference type="Gene3D" id="3.20.20.80">
    <property type="entry name" value="Glycosidases"/>
    <property type="match status" value="1"/>
</dbReference>
<keyword evidence="6" id="KW-0326">Glycosidase</keyword>
<evidence type="ECO:0000313" key="10">
    <source>
        <dbReference type="EMBL" id="KIA91752.1"/>
    </source>
</evidence>
<dbReference type="SUPFAM" id="SSF51445">
    <property type="entry name" value="(Trans)glycosidases"/>
    <property type="match status" value="1"/>
</dbReference>
<feature type="site" description="May be important for catalysis" evidence="7">
    <location>
        <position position="262"/>
    </location>
</feature>
<protein>
    <recommendedName>
        <fullName evidence="3">alpha-L-fucosidase</fullName>
        <ecNumber evidence="3">3.2.1.51</ecNumber>
    </recommendedName>
</protein>
<evidence type="ECO:0000256" key="1">
    <source>
        <dbReference type="ARBA" id="ARBA00004071"/>
    </source>
</evidence>
<evidence type="ECO:0000256" key="7">
    <source>
        <dbReference type="PIRSR" id="PIRSR001092-1"/>
    </source>
</evidence>
<dbReference type="SMART" id="SM00812">
    <property type="entry name" value="Alpha_L_fucos"/>
    <property type="match status" value="1"/>
</dbReference>
<comment type="caution">
    <text evidence="10">The sequence shown here is derived from an EMBL/GenBank/DDBJ whole genome shotgun (WGS) entry which is preliminary data.</text>
</comment>
<comment type="function">
    <text evidence="1">Alpha-L-fucosidase is responsible for hydrolyzing the alpha-1,6-linked fucose joined to the reducing-end N-acetylglucosamine of the carbohydrate moieties of glycoproteins.</text>
</comment>
<dbReference type="PANTHER" id="PTHR10030">
    <property type="entry name" value="ALPHA-L-FUCOSIDASE"/>
    <property type="match status" value="1"/>
</dbReference>
<organism evidence="10 11">
    <name type="scientific">Pedobacter kyungheensis</name>
    <dbReference type="NCBI Taxonomy" id="1069985"/>
    <lineage>
        <taxon>Bacteria</taxon>
        <taxon>Pseudomonadati</taxon>
        <taxon>Bacteroidota</taxon>
        <taxon>Sphingobacteriia</taxon>
        <taxon>Sphingobacteriales</taxon>
        <taxon>Sphingobacteriaceae</taxon>
        <taxon>Pedobacter</taxon>
    </lineage>
</organism>
<dbReference type="RefSeq" id="WP_039479945.1">
    <property type="nucleotide sequence ID" value="NZ_JSYN01000027.1"/>
</dbReference>
<dbReference type="PRINTS" id="PR00741">
    <property type="entry name" value="GLHYDRLASE29"/>
</dbReference>
<dbReference type="AlphaFoldDB" id="A0A0C1FFB6"/>
<dbReference type="InterPro" id="IPR000933">
    <property type="entry name" value="Glyco_hydro_29"/>
</dbReference>
<evidence type="ECO:0000256" key="4">
    <source>
        <dbReference type="ARBA" id="ARBA00022729"/>
    </source>
</evidence>
<feature type="chain" id="PRO_5002144897" description="alpha-L-fucosidase" evidence="8">
    <location>
        <begin position="22"/>
        <end position="614"/>
    </location>
</feature>
<dbReference type="GO" id="GO:0016139">
    <property type="term" value="P:glycoside catabolic process"/>
    <property type="evidence" value="ECO:0007669"/>
    <property type="project" value="TreeGrafter"/>
</dbReference>
<evidence type="ECO:0000259" key="9">
    <source>
        <dbReference type="Pfam" id="PF01120"/>
    </source>
</evidence>
<dbReference type="GO" id="GO:0006004">
    <property type="term" value="P:fucose metabolic process"/>
    <property type="evidence" value="ECO:0007669"/>
    <property type="project" value="InterPro"/>
</dbReference>
<evidence type="ECO:0000256" key="3">
    <source>
        <dbReference type="ARBA" id="ARBA00012662"/>
    </source>
</evidence>
<keyword evidence="11" id="KW-1185">Reference proteome</keyword>
<dbReference type="InterPro" id="IPR057739">
    <property type="entry name" value="Glyco_hydro_29_N"/>
</dbReference>
<evidence type="ECO:0000256" key="8">
    <source>
        <dbReference type="SAM" id="SignalP"/>
    </source>
</evidence>
<reference evidence="10 11" key="1">
    <citation type="submission" date="2014-10" db="EMBL/GenBank/DDBJ databases">
        <title>Pedobacter Kyungheensis.</title>
        <authorList>
            <person name="Anderson B.M."/>
            <person name="Newman J.D."/>
        </authorList>
    </citation>
    <scope>NUCLEOTIDE SEQUENCE [LARGE SCALE GENOMIC DNA]</scope>
    <source>
        <strain evidence="10 11">KACC 16221</strain>
    </source>
</reference>
<evidence type="ECO:0000256" key="5">
    <source>
        <dbReference type="ARBA" id="ARBA00022801"/>
    </source>
</evidence>
<evidence type="ECO:0000313" key="11">
    <source>
        <dbReference type="Proteomes" id="UP000031246"/>
    </source>
</evidence>
<dbReference type="InterPro" id="IPR016286">
    <property type="entry name" value="FUC_metazoa-typ"/>
</dbReference>
<dbReference type="GO" id="GO:0004560">
    <property type="term" value="F:alpha-L-fucosidase activity"/>
    <property type="evidence" value="ECO:0007669"/>
    <property type="project" value="InterPro"/>
</dbReference>
<name>A0A0C1FFB6_9SPHI</name>
<dbReference type="EMBL" id="JSYN01000027">
    <property type="protein sequence ID" value="KIA91752.1"/>
    <property type="molecule type" value="Genomic_DNA"/>
</dbReference>
<keyword evidence="5" id="KW-0378">Hydrolase</keyword>
<dbReference type="Proteomes" id="UP000031246">
    <property type="component" value="Unassembled WGS sequence"/>
</dbReference>
<feature type="domain" description="Glycoside hydrolase family 29 N-terminal" evidence="9">
    <location>
        <begin position="18"/>
        <end position="330"/>
    </location>
</feature>
<sequence>MRYLKLYITFFLLASGFNLSAQQAASNQKMQWFADAKLGIFIHWGIYSVNGISESWSFFNNYINHDAYMKQLNGFNAAKYQPAEWVNLIKESGAKYAVITTKHHDGVALWDSKMPNATTTVKHSAAKKDLITPFVANLKKSGLKTGLYFSLPDWSYTDYDGFTRDRKRYDYKQDPTRFKKFQNYFQGQLNELSNQYNPDLVWFDGDWEHSGEEWQAKNILENLRKVNPNVIINSRLNGHGDYDTPEQGVPVVRPASPEWELCYTINDSWGYQPYDNHYKSPNMIIRTLVDCISMGGNLLLDIGPKADGTIASEQVNILKGLGRWTQKHAEAIYGTQAGIPQGHIDGKTTLSKNKDVLYLYLDYKTENGILLSGIKSKINKIEVVGNKAQPYIIKLNETDYLLNFKEADFDSDVTVVKVSLNGPIQLAEEKQETLSLANLYAAPKQRGLTNLNLSKLAMNLNAGINIFQNTSLPADGLDFNPGMKNADQKISNWIIKNAEALYKTGKGIPAGHYQGNTALSADKQTLYLFVEGKPTGPIAIKGLKNNISRIRVVGEGTMLNHEIYNKLYWSKIPGIVYIPIPEDKLDSELTVIAVLLDGPIDLYREKVGAIESNL</sequence>
<gene>
    <name evidence="10" type="ORF">OC25_20620</name>
</gene>
<feature type="signal peptide" evidence="8">
    <location>
        <begin position="1"/>
        <end position="21"/>
    </location>
</feature>
<accession>A0A0C1FFB6</accession>
<dbReference type="OrthoDB" id="107551at2"/>
<keyword evidence="4 8" id="KW-0732">Signal</keyword>
<dbReference type="Pfam" id="PF01120">
    <property type="entry name" value="Alpha_L_fucos"/>
    <property type="match status" value="1"/>
</dbReference>
<dbReference type="InterPro" id="IPR017853">
    <property type="entry name" value="GH"/>
</dbReference>
<dbReference type="PANTHER" id="PTHR10030:SF37">
    <property type="entry name" value="ALPHA-L-FUCOSIDASE-RELATED"/>
    <property type="match status" value="1"/>
</dbReference>
<evidence type="ECO:0000256" key="2">
    <source>
        <dbReference type="ARBA" id="ARBA00007951"/>
    </source>
</evidence>
<proteinExistence type="inferred from homology"/>